<feature type="transmembrane region" description="Helical" evidence="1">
    <location>
        <begin position="124"/>
        <end position="146"/>
    </location>
</feature>
<name>A0AAD6Z640_9AGAR</name>
<organism evidence="3 4">
    <name type="scientific">Mycena albidolilacea</name>
    <dbReference type="NCBI Taxonomy" id="1033008"/>
    <lineage>
        <taxon>Eukaryota</taxon>
        <taxon>Fungi</taxon>
        <taxon>Dikarya</taxon>
        <taxon>Basidiomycota</taxon>
        <taxon>Agaricomycotina</taxon>
        <taxon>Agaricomycetes</taxon>
        <taxon>Agaricomycetidae</taxon>
        <taxon>Agaricales</taxon>
        <taxon>Marasmiineae</taxon>
        <taxon>Mycenaceae</taxon>
        <taxon>Mycena</taxon>
    </lineage>
</organism>
<keyword evidence="1" id="KW-0812">Transmembrane</keyword>
<feature type="transmembrane region" description="Helical" evidence="1">
    <location>
        <begin position="92"/>
        <end position="112"/>
    </location>
</feature>
<keyword evidence="1" id="KW-0472">Membrane</keyword>
<sequence>MEATDNRSDISTYILGGWDLAICAALFFQGILWTQFIRYMTANKRDSVLLKLFVAGLALLTTLKTIQAISMLWILNDAIVNNPESDLWQTHWLFHTAVISTAIIAFYVQTFFCCRLWAISRNLCLTIVTMALFIVALAAAAVATSLTYSDTPLKSIDWIAAHLGTAMCGDLLLTGGTVFWLLRHSNVVLPRGQTARMLDSLLRLTIQSAAPAAACAFVNFGAAMVLNITGDQVRVELMLSEISNMILPKLYAISAMWILNSRDDIRAALEHGPTIHTLDFGAAMADRASVTETGTQSAGSQLGVPVPFVEDEKLQTLERSKICVV</sequence>
<reference evidence="3" key="1">
    <citation type="submission" date="2023-03" db="EMBL/GenBank/DDBJ databases">
        <title>Massive genome expansion in bonnet fungi (Mycena s.s.) driven by repeated elements and novel gene families across ecological guilds.</title>
        <authorList>
            <consortium name="Lawrence Berkeley National Laboratory"/>
            <person name="Harder C.B."/>
            <person name="Miyauchi S."/>
            <person name="Viragh M."/>
            <person name="Kuo A."/>
            <person name="Thoen E."/>
            <person name="Andreopoulos B."/>
            <person name="Lu D."/>
            <person name="Skrede I."/>
            <person name="Drula E."/>
            <person name="Henrissat B."/>
            <person name="Morin E."/>
            <person name="Kohler A."/>
            <person name="Barry K."/>
            <person name="LaButti K."/>
            <person name="Morin E."/>
            <person name="Salamov A."/>
            <person name="Lipzen A."/>
            <person name="Mereny Z."/>
            <person name="Hegedus B."/>
            <person name="Baldrian P."/>
            <person name="Stursova M."/>
            <person name="Weitz H."/>
            <person name="Taylor A."/>
            <person name="Grigoriev I.V."/>
            <person name="Nagy L.G."/>
            <person name="Martin F."/>
            <person name="Kauserud H."/>
        </authorList>
    </citation>
    <scope>NUCLEOTIDE SEQUENCE</scope>
    <source>
        <strain evidence="3">CBHHK002</strain>
    </source>
</reference>
<dbReference type="PANTHER" id="PTHR40465">
    <property type="entry name" value="CHROMOSOME 1, WHOLE GENOME SHOTGUN SEQUENCE"/>
    <property type="match status" value="1"/>
</dbReference>
<evidence type="ECO:0000259" key="2">
    <source>
        <dbReference type="Pfam" id="PF20152"/>
    </source>
</evidence>
<keyword evidence="4" id="KW-1185">Reference proteome</keyword>
<feature type="domain" description="DUF6534" evidence="2">
    <location>
        <begin position="167"/>
        <end position="263"/>
    </location>
</feature>
<gene>
    <name evidence="3" type="ORF">DFH08DRAFT_975025</name>
</gene>
<evidence type="ECO:0000256" key="1">
    <source>
        <dbReference type="SAM" id="Phobius"/>
    </source>
</evidence>
<dbReference type="Proteomes" id="UP001218218">
    <property type="component" value="Unassembled WGS sequence"/>
</dbReference>
<evidence type="ECO:0000313" key="3">
    <source>
        <dbReference type="EMBL" id="KAJ7308680.1"/>
    </source>
</evidence>
<accession>A0AAD6Z640</accession>
<feature type="transmembrane region" description="Helical" evidence="1">
    <location>
        <begin position="48"/>
        <end position="72"/>
    </location>
</feature>
<evidence type="ECO:0000313" key="4">
    <source>
        <dbReference type="Proteomes" id="UP001218218"/>
    </source>
</evidence>
<dbReference type="Pfam" id="PF20152">
    <property type="entry name" value="DUF6534"/>
    <property type="match status" value="1"/>
</dbReference>
<comment type="caution">
    <text evidence="3">The sequence shown here is derived from an EMBL/GenBank/DDBJ whole genome shotgun (WGS) entry which is preliminary data.</text>
</comment>
<proteinExistence type="predicted"/>
<dbReference type="PANTHER" id="PTHR40465:SF1">
    <property type="entry name" value="DUF6534 DOMAIN-CONTAINING PROTEIN"/>
    <property type="match status" value="1"/>
</dbReference>
<keyword evidence="1" id="KW-1133">Transmembrane helix</keyword>
<dbReference type="InterPro" id="IPR045339">
    <property type="entry name" value="DUF6534"/>
</dbReference>
<protein>
    <recommendedName>
        <fullName evidence="2">DUF6534 domain-containing protein</fullName>
    </recommendedName>
</protein>
<dbReference type="AlphaFoldDB" id="A0AAD6Z640"/>
<feature type="transmembrane region" description="Helical" evidence="1">
    <location>
        <begin position="158"/>
        <end position="181"/>
    </location>
</feature>
<dbReference type="EMBL" id="JARIHO010000084">
    <property type="protein sequence ID" value="KAJ7308680.1"/>
    <property type="molecule type" value="Genomic_DNA"/>
</dbReference>
<feature type="transmembrane region" description="Helical" evidence="1">
    <location>
        <begin position="12"/>
        <end position="36"/>
    </location>
</feature>